<feature type="domain" description="Immunity protein 35" evidence="2">
    <location>
        <begin position="5"/>
        <end position="75"/>
    </location>
</feature>
<dbReference type="InterPro" id="IPR029082">
    <property type="entry name" value="Imm35"/>
</dbReference>
<dbReference type="EMBL" id="CP127294">
    <property type="protein sequence ID" value="WIX82973.1"/>
    <property type="molecule type" value="Genomic_DNA"/>
</dbReference>
<proteinExistence type="predicted"/>
<gene>
    <name evidence="3" type="ORF">QRX50_20515</name>
</gene>
<evidence type="ECO:0000259" key="2">
    <source>
        <dbReference type="Pfam" id="PF15567"/>
    </source>
</evidence>
<feature type="region of interest" description="Disordered" evidence="1">
    <location>
        <begin position="123"/>
        <end position="144"/>
    </location>
</feature>
<evidence type="ECO:0000313" key="4">
    <source>
        <dbReference type="Proteomes" id="UP001236014"/>
    </source>
</evidence>
<feature type="region of interest" description="Disordered" evidence="1">
    <location>
        <begin position="99"/>
        <end position="118"/>
    </location>
</feature>
<dbReference type="Proteomes" id="UP001236014">
    <property type="component" value="Chromosome"/>
</dbReference>
<dbReference type="RefSeq" id="WP_285973536.1">
    <property type="nucleotide sequence ID" value="NZ_CP127294.1"/>
</dbReference>
<name>A0A9Y2MZU2_9PSEU</name>
<dbReference type="AlphaFoldDB" id="A0A9Y2MZU2"/>
<protein>
    <submittedName>
        <fullName evidence="3">YrhB domain-containing protein</fullName>
    </submittedName>
</protein>
<dbReference type="KEGG" id="acab:QRX50_20515"/>
<sequence length="144" mass="15419">MQKQDAVAIATRFIADQVGPELIHPVVGRLVVEEEFVSEHELAWIVPFNSVAFLEDGDFDKACIPSVIAVPRNGLPAFLPPSSLPVREFLDEVVAGGGDLGEWTGTAPEPPAIPASVHEQVRHGHLDPETGNFTGGHTRGDGPR</sequence>
<keyword evidence="4" id="KW-1185">Reference proteome</keyword>
<evidence type="ECO:0000256" key="1">
    <source>
        <dbReference type="SAM" id="MobiDB-lite"/>
    </source>
</evidence>
<evidence type="ECO:0000313" key="3">
    <source>
        <dbReference type="EMBL" id="WIX82973.1"/>
    </source>
</evidence>
<organism evidence="3 4">
    <name type="scientific">Amycolatopsis carbonis</name>
    <dbReference type="NCBI Taxonomy" id="715471"/>
    <lineage>
        <taxon>Bacteria</taxon>
        <taxon>Bacillati</taxon>
        <taxon>Actinomycetota</taxon>
        <taxon>Actinomycetes</taxon>
        <taxon>Pseudonocardiales</taxon>
        <taxon>Pseudonocardiaceae</taxon>
        <taxon>Amycolatopsis</taxon>
    </lineage>
</organism>
<reference evidence="3 4" key="1">
    <citation type="submission" date="2023-06" db="EMBL/GenBank/DDBJ databases">
        <authorList>
            <person name="Oyuntsetseg B."/>
            <person name="Kim S.B."/>
        </authorList>
    </citation>
    <scope>NUCLEOTIDE SEQUENCE [LARGE SCALE GENOMIC DNA]</scope>
    <source>
        <strain evidence="3 4">2-15</strain>
    </source>
</reference>
<dbReference type="Pfam" id="PF15567">
    <property type="entry name" value="Imm35"/>
    <property type="match status" value="1"/>
</dbReference>
<accession>A0A9Y2MZU2</accession>